<keyword evidence="3" id="KW-1185">Reference proteome</keyword>
<dbReference type="EMBL" id="SNXK01000004">
    <property type="protein sequence ID" value="TDP37993.1"/>
    <property type="molecule type" value="Genomic_DNA"/>
</dbReference>
<comment type="caution">
    <text evidence="2">The sequence shown here is derived from an EMBL/GenBank/DDBJ whole genome shotgun (WGS) entry which is preliminary data.</text>
</comment>
<feature type="region of interest" description="Disordered" evidence="1">
    <location>
        <begin position="1"/>
        <end position="138"/>
    </location>
</feature>
<dbReference type="AlphaFoldDB" id="A0A4R6PK44"/>
<name>A0A4R6PK44_NOCIG</name>
<feature type="compositionally biased region" description="Low complexity" evidence="1">
    <location>
        <begin position="85"/>
        <end position="96"/>
    </location>
</feature>
<evidence type="ECO:0008006" key="4">
    <source>
        <dbReference type="Google" id="ProtNLM"/>
    </source>
</evidence>
<evidence type="ECO:0000313" key="2">
    <source>
        <dbReference type="EMBL" id="TDP37993.1"/>
    </source>
</evidence>
<evidence type="ECO:0000256" key="1">
    <source>
        <dbReference type="SAM" id="MobiDB-lite"/>
    </source>
</evidence>
<organism evidence="2 3">
    <name type="scientific">Nocardia ignorata</name>
    <dbReference type="NCBI Taxonomy" id="145285"/>
    <lineage>
        <taxon>Bacteria</taxon>
        <taxon>Bacillati</taxon>
        <taxon>Actinomycetota</taxon>
        <taxon>Actinomycetes</taxon>
        <taxon>Mycobacteriales</taxon>
        <taxon>Nocardiaceae</taxon>
        <taxon>Nocardia</taxon>
    </lineage>
</organism>
<gene>
    <name evidence="2" type="ORF">DFR75_104345</name>
</gene>
<protein>
    <recommendedName>
        <fullName evidence="4">DUF5709 domain-containing protein</fullName>
    </recommendedName>
</protein>
<evidence type="ECO:0000313" key="3">
    <source>
        <dbReference type="Proteomes" id="UP000295087"/>
    </source>
</evidence>
<feature type="compositionally biased region" description="Basic and acidic residues" evidence="1">
    <location>
        <begin position="129"/>
        <end position="138"/>
    </location>
</feature>
<reference evidence="2 3" key="1">
    <citation type="submission" date="2019-03" db="EMBL/GenBank/DDBJ databases">
        <title>Genomic Encyclopedia of Type Strains, Phase IV (KMG-IV): sequencing the most valuable type-strain genomes for metagenomic binning, comparative biology and taxonomic classification.</title>
        <authorList>
            <person name="Goeker M."/>
        </authorList>
    </citation>
    <scope>NUCLEOTIDE SEQUENCE [LARGE SCALE GENOMIC DNA]</scope>
    <source>
        <strain evidence="2 3">DSM 44496</strain>
    </source>
</reference>
<accession>A0A4R6PK44</accession>
<dbReference type="Proteomes" id="UP000295087">
    <property type="component" value="Unassembled WGS sequence"/>
</dbReference>
<sequence>MTEPDDTYDPPQDTGAPDSVETDPAALNSSEDLDEDRLREDPLEAGMDPPEHWTGVTKYGMTPAEEATPRGLDERLAEEEPDVVPGSAPQAAGSSSVELDQDGNEVAPRVGYEEDLGIAADVAGGSVPDEIRSPEPPE</sequence>
<dbReference type="RefSeq" id="WP_067488916.1">
    <property type="nucleotide sequence ID" value="NZ_JBHXPO010000008.1"/>
</dbReference>
<proteinExistence type="predicted"/>